<dbReference type="EMBL" id="RAPE01000001">
    <property type="protein sequence ID" value="RKF16518.1"/>
    <property type="molecule type" value="Genomic_DNA"/>
</dbReference>
<accession>A0A3A8AW14</accession>
<feature type="binding site" description="axial binding residue" evidence="20">
    <location>
        <position position="253"/>
    </location>
    <ligand>
        <name>heme c</name>
        <dbReference type="ChEBI" id="CHEBI:61717"/>
        <label>2</label>
    </ligand>
    <ligandPart>
        <name>Fe</name>
        <dbReference type="ChEBI" id="CHEBI:18248"/>
    </ligandPart>
</feature>
<keyword evidence="26" id="KW-1185">Reference proteome</keyword>
<dbReference type="GO" id="GO:0006119">
    <property type="term" value="P:oxidative phosphorylation"/>
    <property type="evidence" value="ECO:0007669"/>
    <property type="project" value="UniProtKB-UniPathway"/>
</dbReference>
<evidence type="ECO:0000256" key="17">
    <source>
        <dbReference type="ARBA" id="ARBA00023065"/>
    </source>
</evidence>
<dbReference type="InterPro" id="IPR038414">
    <property type="entry name" value="CcoP_N_sf"/>
</dbReference>
<evidence type="ECO:0000256" key="12">
    <source>
        <dbReference type="ARBA" id="ARBA00022781"/>
    </source>
</evidence>
<sequence length="325" mass="35003">MRPPRALSCPRISATGNAMTDPNVTTDPRDLADADAETGELEVDPVSGYELTGHEWAGITELNTAFPNIVVWALIITHAYAVIAWILLPAWPLGDDYTRGLLGLDQGEMAIERYEALSADRSRWLASFETGDFDAIQKDAALMIPGMAAAHRLFQDNCAACHGPDGGGGPGFPALNGDTWLWGGHPETVAETVRVGINAANDDTRFGQMPAFDWLERDERDALADYVVALHDGAEDAQGAGAQLFAENCSSCHGDRGEGGLMNGAPSLRDKSVIYGQDRATVLRTLRHGRQGVMPAWSDRLSEAEINLLALYVATLGEREAEQAQ</sequence>
<feature type="region of interest" description="Disordered" evidence="22">
    <location>
        <begin position="1"/>
        <end position="26"/>
    </location>
</feature>
<dbReference type="PIRSF" id="PIRSF000006">
    <property type="entry name" value="Cbb3-Cox_fixP"/>
    <property type="match status" value="1"/>
</dbReference>
<evidence type="ECO:0000256" key="5">
    <source>
        <dbReference type="ARBA" id="ARBA00022475"/>
    </source>
</evidence>
<dbReference type="Proteomes" id="UP000281128">
    <property type="component" value="Unassembled WGS sequence"/>
</dbReference>
<comment type="pathway">
    <text evidence="2 19">Energy metabolism; oxidative phosphorylation.</text>
</comment>
<keyword evidence="9 23" id="KW-0812">Transmembrane</keyword>
<evidence type="ECO:0000256" key="20">
    <source>
        <dbReference type="PIRSR" id="PIRSR000006-1"/>
    </source>
</evidence>
<keyword evidence="11" id="KW-0677">Repeat</keyword>
<keyword evidence="15 19" id="KW-0560">Oxidoreductase</keyword>
<dbReference type="Pfam" id="PF13442">
    <property type="entry name" value="Cytochrome_CBB3"/>
    <property type="match status" value="1"/>
</dbReference>
<evidence type="ECO:0000256" key="14">
    <source>
        <dbReference type="ARBA" id="ARBA00022989"/>
    </source>
</evidence>
<feature type="binding site" description="covalent" evidence="21">
    <location>
        <position position="158"/>
    </location>
    <ligand>
        <name>heme c</name>
        <dbReference type="ChEBI" id="CHEBI:61717"/>
        <label>1</label>
    </ligand>
</feature>
<dbReference type="GO" id="GO:0016491">
    <property type="term" value="F:oxidoreductase activity"/>
    <property type="evidence" value="ECO:0007669"/>
    <property type="project" value="UniProtKB-KW"/>
</dbReference>
<reference evidence="25 26" key="1">
    <citation type="submission" date="2018-09" db="EMBL/GenBank/DDBJ databases">
        <title>Roseovarius spongiae sp. nov., isolated from a marine sponge.</title>
        <authorList>
            <person name="Zhuang L."/>
            <person name="Luo L."/>
        </authorList>
    </citation>
    <scope>NUCLEOTIDE SEQUENCE [LARGE SCALE GENOMIC DNA]</scope>
    <source>
        <strain evidence="25 26">HN-E21</strain>
    </source>
</reference>
<dbReference type="InterPro" id="IPR036909">
    <property type="entry name" value="Cyt_c-like_dom_sf"/>
</dbReference>
<dbReference type="SUPFAM" id="SSF46626">
    <property type="entry name" value="Cytochrome c"/>
    <property type="match status" value="2"/>
</dbReference>
<evidence type="ECO:0000256" key="9">
    <source>
        <dbReference type="ARBA" id="ARBA00022692"/>
    </source>
</evidence>
<feature type="binding site" description="axial binding residue" evidence="20">
    <location>
        <position position="294"/>
    </location>
    <ligand>
        <name>heme c</name>
        <dbReference type="ChEBI" id="CHEBI:61717"/>
        <label>1</label>
    </ligand>
    <ligandPart>
        <name>Fe</name>
        <dbReference type="ChEBI" id="CHEBI:18248"/>
    </ligandPart>
</feature>
<keyword evidence="14 23" id="KW-1133">Transmembrane helix</keyword>
<evidence type="ECO:0000256" key="10">
    <source>
        <dbReference type="ARBA" id="ARBA00022723"/>
    </source>
</evidence>
<feature type="binding site" description="covalent" evidence="21">
    <location>
        <position position="249"/>
    </location>
    <ligand>
        <name>heme c</name>
        <dbReference type="ChEBI" id="CHEBI:61717"/>
        <label>2</label>
    </ligand>
</feature>
<evidence type="ECO:0000256" key="4">
    <source>
        <dbReference type="ARBA" id="ARBA00022448"/>
    </source>
</evidence>
<keyword evidence="5 19" id="KW-1003">Cell membrane</keyword>
<dbReference type="PANTHER" id="PTHR33751">
    <property type="entry name" value="CBB3-TYPE CYTOCHROME C OXIDASE SUBUNIT FIXP"/>
    <property type="match status" value="1"/>
</dbReference>
<dbReference type="OrthoDB" id="9811281at2"/>
<keyword evidence="17 19" id="KW-0406">Ion transport</keyword>
<dbReference type="PRINTS" id="PR00605">
    <property type="entry name" value="CYTCHROMECIC"/>
</dbReference>
<dbReference type="InterPro" id="IPR004678">
    <property type="entry name" value="Cyt_c_oxidase_cbb3_su3"/>
</dbReference>
<comment type="similarity">
    <text evidence="3 19">Belongs to the CcoP / FixP family.</text>
</comment>
<evidence type="ECO:0000256" key="23">
    <source>
        <dbReference type="SAM" id="Phobius"/>
    </source>
</evidence>
<feature type="binding site" description="covalent" evidence="21">
    <location>
        <position position="252"/>
    </location>
    <ligand>
        <name>heme c</name>
        <dbReference type="ChEBI" id="CHEBI:61717"/>
        <label>2</label>
    </ligand>
</feature>
<evidence type="ECO:0000259" key="24">
    <source>
        <dbReference type="PROSITE" id="PS51007"/>
    </source>
</evidence>
<keyword evidence="4 19" id="KW-0813">Transport</keyword>
<organism evidence="25 26">
    <name type="scientific">Roseovarius spongiae</name>
    <dbReference type="NCBI Taxonomy" id="2320272"/>
    <lineage>
        <taxon>Bacteria</taxon>
        <taxon>Pseudomonadati</taxon>
        <taxon>Pseudomonadota</taxon>
        <taxon>Alphaproteobacteria</taxon>
        <taxon>Rhodobacterales</taxon>
        <taxon>Roseobacteraceae</taxon>
        <taxon>Roseovarius</taxon>
    </lineage>
</organism>
<dbReference type="AlphaFoldDB" id="A0A3A8AW14"/>
<evidence type="ECO:0000256" key="11">
    <source>
        <dbReference type="ARBA" id="ARBA00022737"/>
    </source>
</evidence>
<keyword evidence="8 19" id="KW-0679">Respiratory chain</keyword>
<evidence type="ECO:0000256" key="21">
    <source>
        <dbReference type="PIRSR" id="PIRSR000006-2"/>
    </source>
</evidence>
<dbReference type="GO" id="GO:0009055">
    <property type="term" value="F:electron transfer activity"/>
    <property type="evidence" value="ECO:0007669"/>
    <property type="project" value="InterPro"/>
</dbReference>
<evidence type="ECO:0000256" key="1">
    <source>
        <dbReference type="ARBA" id="ARBA00004533"/>
    </source>
</evidence>
<keyword evidence="7 19" id="KW-0349">Heme</keyword>
<dbReference type="Gene3D" id="1.10.760.10">
    <property type="entry name" value="Cytochrome c-like domain"/>
    <property type="match status" value="2"/>
</dbReference>
<dbReference type="NCBIfam" id="TIGR00782">
    <property type="entry name" value="ccoP"/>
    <property type="match status" value="1"/>
</dbReference>
<evidence type="ECO:0000256" key="8">
    <source>
        <dbReference type="ARBA" id="ARBA00022660"/>
    </source>
</evidence>
<evidence type="ECO:0000256" key="19">
    <source>
        <dbReference type="PIRNR" id="PIRNR000006"/>
    </source>
</evidence>
<dbReference type="InterPro" id="IPR050597">
    <property type="entry name" value="Cytochrome_c_Oxidase_Subunit"/>
</dbReference>
<evidence type="ECO:0000256" key="13">
    <source>
        <dbReference type="ARBA" id="ARBA00022982"/>
    </source>
</evidence>
<feature type="transmembrane region" description="Helical" evidence="23">
    <location>
        <begin position="69"/>
        <end position="91"/>
    </location>
</feature>
<dbReference type="InterPro" id="IPR008168">
    <property type="entry name" value="Cyt_C_IC"/>
</dbReference>
<evidence type="ECO:0000256" key="2">
    <source>
        <dbReference type="ARBA" id="ARBA00004673"/>
    </source>
</evidence>
<comment type="caution">
    <text evidence="25">The sequence shown here is derived from an EMBL/GenBank/DDBJ whole genome shotgun (WGS) entry which is preliminary data.</text>
</comment>
<keyword evidence="16 19" id="KW-0408">Iron</keyword>
<evidence type="ECO:0000256" key="7">
    <source>
        <dbReference type="ARBA" id="ARBA00022617"/>
    </source>
</evidence>
<dbReference type="InterPro" id="IPR009056">
    <property type="entry name" value="Cyt_c-like_dom"/>
</dbReference>
<evidence type="ECO:0000256" key="22">
    <source>
        <dbReference type="SAM" id="MobiDB-lite"/>
    </source>
</evidence>
<evidence type="ECO:0000256" key="6">
    <source>
        <dbReference type="ARBA" id="ARBA00022519"/>
    </source>
</evidence>
<comment type="subcellular location">
    <subcellularLocation>
        <location evidence="1 19">Cell inner membrane</location>
    </subcellularLocation>
</comment>
<evidence type="ECO:0000256" key="15">
    <source>
        <dbReference type="ARBA" id="ARBA00023002"/>
    </source>
</evidence>
<feature type="binding site" description="axial binding residue" evidence="20">
    <location>
        <position position="209"/>
    </location>
    <ligand>
        <name>heme c</name>
        <dbReference type="ChEBI" id="CHEBI:61717"/>
        <label>2</label>
    </ligand>
    <ligandPart>
        <name>Fe</name>
        <dbReference type="ChEBI" id="CHEBI:18248"/>
    </ligandPart>
</feature>
<name>A0A3A8AW14_9RHOB</name>
<keyword evidence="13 19" id="KW-0249">Electron transport</keyword>
<feature type="domain" description="Cytochrome c" evidence="24">
    <location>
        <begin position="236"/>
        <end position="317"/>
    </location>
</feature>
<dbReference type="InterPro" id="IPR032858">
    <property type="entry name" value="CcoP_N"/>
</dbReference>
<feature type="binding site" description="axial binding residue" evidence="20">
    <location>
        <position position="162"/>
    </location>
    <ligand>
        <name>heme c</name>
        <dbReference type="ChEBI" id="CHEBI:61717"/>
        <label>1</label>
    </ligand>
    <ligandPart>
        <name>Fe</name>
        <dbReference type="ChEBI" id="CHEBI:18248"/>
    </ligandPart>
</feature>
<dbReference type="GO" id="GO:0020037">
    <property type="term" value="F:heme binding"/>
    <property type="evidence" value="ECO:0007669"/>
    <property type="project" value="InterPro"/>
</dbReference>
<keyword evidence="12 19" id="KW-0375">Hydrogen ion transport</keyword>
<comment type="cofactor">
    <cofactor evidence="19 21">
        <name>heme c</name>
        <dbReference type="ChEBI" id="CHEBI:61717"/>
    </cofactor>
    <text evidence="19 21">Binds 2 heme C groups per subunit.</text>
</comment>
<evidence type="ECO:0000256" key="18">
    <source>
        <dbReference type="ARBA" id="ARBA00023136"/>
    </source>
</evidence>
<evidence type="ECO:0000313" key="25">
    <source>
        <dbReference type="EMBL" id="RKF16518.1"/>
    </source>
</evidence>
<dbReference type="PROSITE" id="PS51007">
    <property type="entry name" value="CYTC"/>
    <property type="match status" value="2"/>
</dbReference>
<evidence type="ECO:0000256" key="16">
    <source>
        <dbReference type="ARBA" id="ARBA00023004"/>
    </source>
</evidence>
<keyword evidence="18 19" id="KW-0472">Membrane</keyword>
<dbReference type="GO" id="GO:0005886">
    <property type="term" value="C:plasma membrane"/>
    <property type="evidence" value="ECO:0007669"/>
    <property type="project" value="UniProtKB-SubCell"/>
</dbReference>
<comment type="function">
    <text evidence="19">C-type cytochrome. Part of the cbb3-type cytochrome c oxidase complex.</text>
</comment>
<dbReference type="Gene3D" id="6.10.280.130">
    <property type="match status" value="1"/>
</dbReference>
<dbReference type="PANTHER" id="PTHR33751:SF1">
    <property type="entry name" value="CBB3-TYPE CYTOCHROME C OXIDASE SUBUNIT FIXP"/>
    <property type="match status" value="1"/>
</dbReference>
<evidence type="ECO:0000313" key="26">
    <source>
        <dbReference type="Proteomes" id="UP000281128"/>
    </source>
</evidence>
<keyword evidence="10 19" id="KW-0479">Metal-binding</keyword>
<gene>
    <name evidence="25" type="primary">ccoP</name>
    <name evidence="25" type="ORF">D6850_02910</name>
</gene>
<feature type="compositionally biased region" description="Polar residues" evidence="22">
    <location>
        <begin position="14"/>
        <end position="26"/>
    </location>
</feature>
<feature type="binding site" description="covalent" evidence="21">
    <location>
        <position position="161"/>
    </location>
    <ligand>
        <name>heme c</name>
        <dbReference type="ChEBI" id="CHEBI:61717"/>
        <label>1</label>
    </ligand>
</feature>
<dbReference type="GO" id="GO:0005506">
    <property type="term" value="F:iron ion binding"/>
    <property type="evidence" value="ECO:0007669"/>
    <property type="project" value="InterPro"/>
</dbReference>
<feature type="domain" description="Cytochrome c" evidence="24">
    <location>
        <begin position="145"/>
        <end position="231"/>
    </location>
</feature>
<protein>
    <recommendedName>
        <fullName evidence="19">Cbb3-type cytochrome c oxidase subunit</fullName>
    </recommendedName>
</protein>
<dbReference type="Pfam" id="PF00034">
    <property type="entry name" value="Cytochrom_C"/>
    <property type="match status" value="1"/>
</dbReference>
<keyword evidence="6 19" id="KW-0997">Cell inner membrane</keyword>
<dbReference type="UniPathway" id="UPA00705"/>
<dbReference type="Pfam" id="PF14715">
    <property type="entry name" value="FixP_N"/>
    <property type="match status" value="1"/>
</dbReference>
<proteinExistence type="inferred from homology"/>
<dbReference type="GO" id="GO:1902600">
    <property type="term" value="P:proton transmembrane transport"/>
    <property type="evidence" value="ECO:0007669"/>
    <property type="project" value="UniProtKB-KW"/>
</dbReference>
<comment type="subunit">
    <text evidence="19">Component of the cbb3-type cytochrome c oxidase.</text>
</comment>
<evidence type="ECO:0000256" key="3">
    <source>
        <dbReference type="ARBA" id="ARBA00006113"/>
    </source>
</evidence>